<proteinExistence type="predicted"/>
<dbReference type="NCBIfam" id="NF033579">
    <property type="entry name" value="transpos_IS5_2"/>
    <property type="match status" value="1"/>
</dbReference>
<evidence type="ECO:0000259" key="1">
    <source>
        <dbReference type="Pfam" id="PF13737"/>
    </source>
</evidence>
<protein>
    <submittedName>
        <fullName evidence="2">Transposase DDE domain-containing protein</fullName>
    </submittedName>
</protein>
<feature type="domain" description="Transposase DDE" evidence="1">
    <location>
        <begin position="23"/>
        <end position="130"/>
    </location>
</feature>
<dbReference type="InterPro" id="IPR053520">
    <property type="entry name" value="Transposase_Tn903"/>
</dbReference>
<keyword evidence="3" id="KW-1185">Reference proteome</keyword>
<sequence>MSSPAPTRCRTLNWSAYNASLRERDSLRVWFDPSAPWYVAPSGKRGAQPIYSDAAVQACLTVKVLFGLPLRQTTGFVASLLRLAGLDWSVPDFSTLCRRQKTLAVQLPYRGSGGPLHLLVDSTGIKARGEGEWHARKHGEAKRRVWRKVYLAVDEATLEVRAVEVTGSGVGDAPMLPSLLDHTHEGEPIDFVTADGAYDGRACRDAIAGRGANAIIPPRRNAKP</sequence>
<dbReference type="EMBL" id="FOCM01000012">
    <property type="protein sequence ID" value="SEO10722.1"/>
    <property type="molecule type" value="Genomic_DNA"/>
</dbReference>
<accession>A0A1H8M021</accession>
<dbReference type="PANTHER" id="PTHR34631:SF3">
    <property type="entry name" value="ISSOD12 TRANSPOSASE TNPA_ISSOD12"/>
    <property type="match status" value="1"/>
</dbReference>
<evidence type="ECO:0000313" key="2">
    <source>
        <dbReference type="EMBL" id="SEO10722.1"/>
    </source>
</evidence>
<name>A0A1H8M021_9RHOB</name>
<dbReference type="InterPro" id="IPR025668">
    <property type="entry name" value="Tnp_DDE_dom"/>
</dbReference>
<gene>
    <name evidence="2" type="ORF">SAMN04488011_11255</name>
</gene>
<dbReference type="Proteomes" id="UP000199372">
    <property type="component" value="Unassembled WGS sequence"/>
</dbReference>
<dbReference type="PANTHER" id="PTHR34631">
    <property type="match status" value="1"/>
</dbReference>
<evidence type="ECO:0000313" key="3">
    <source>
        <dbReference type="Proteomes" id="UP000199372"/>
    </source>
</evidence>
<dbReference type="Pfam" id="PF13737">
    <property type="entry name" value="DDE_Tnp_1_5"/>
    <property type="match status" value="1"/>
</dbReference>
<reference evidence="3" key="1">
    <citation type="submission" date="2016-10" db="EMBL/GenBank/DDBJ databases">
        <authorList>
            <person name="Varghese N."/>
            <person name="Submissions S."/>
        </authorList>
    </citation>
    <scope>NUCLEOTIDE SEQUENCE [LARGE SCALE GENOMIC DNA]</scope>
    <source>
        <strain evidence="3">DSM 26893</strain>
    </source>
</reference>
<dbReference type="InterPro" id="IPR053172">
    <property type="entry name" value="Tn903_transposase"/>
</dbReference>
<dbReference type="AlphaFoldDB" id="A0A1H8M021"/>
<organism evidence="2 3">
    <name type="scientific">Palleronia pelagia</name>
    <dbReference type="NCBI Taxonomy" id="387096"/>
    <lineage>
        <taxon>Bacteria</taxon>
        <taxon>Pseudomonadati</taxon>
        <taxon>Pseudomonadota</taxon>
        <taxon>Alphaproteobacteria</taxon>
        <taxon>Rhodobacterales</taxon>
        <taxon>Roseobacteraceae</taxon>
        <taxon>Palleronia</taxon>
    </lineage>
</organism>